<dbReference type="GO" id="GO:0005886">
    <property type="term" value="C:plasma membrane"/>
    <property type="evidence" value="ECO:0007669"/>
    <property type="project" value="UniProtKB-SubCell"/>
</dbReference>
<feature type="transmembrane region" description="Helical" evidence="6">
    <location>
        <begin position="119"/>
        <end position="140"/>
    </location>
</feature>
<dbReference type="CDD" id="cd06173">
    <property type="entry name" value="MFS_MefA_like"/>
    <property type="match status" value="1"/>
</dbReference>
<feature type="transmembrane region" description="Helical" evidence="6">
    <location>
        <begin position="161"/>
        <end position="181"/>
    </location>
</feature>
<evidence type="ECO:0000256" key="1">
    <source>
        <dbReference type="ARBA" id="ARBA00004651"/>
    </source>
</evidence>
<keyword evidence="2" id="KW-1003">Cell membrane</keyword>
<dbReference type="AlphaFoldDB" id="A0A3N2B902"/>
<dbReference type="Pfam" id="PF07690">
    <property type="entry name" value="MFS_1"/>
    <property type="match status" value="1"/>
</dbReference>
<gene>
    <name evidence="7" type="ORF">EDD31_0058</name>
</gene>
<feature type="transmembrane region" description="Helical" evidence="6">
    <location>
        <begin position="187"/>
        <end position="208"/>
    </location>
</feature>
<sequence>MTDAREPLGRNFRMLLPAAFSANLADGLSKIAIPWIATALTRDPMLITLVVLCSRLPWLVFSLPAGVITDRVDRRRLIVAMDAVRALMIGAFAVVVLVQQSVIPDPGEVEAGLAEPPGSAGWILAALYLTALLVGSAEVLRDNAAQTMLPAVVLKPQLRRANSRLWGAEVTADSFIGPPLAGVLLGFALVVPLGATTVLFAVAGLLMLRITGSFRAKPRPGAPAPHTTPTPLVDAAAASTAPVPTRGWTTDLCEGFRWLWDHQLLRALAISLGVMNGAMAATGAMAVLFAQEVLGLGATGFGVLATGAAAGAILGTVVAEPIAKRMSSGMSLRVVLIATVAQGLLIGLFPHPVLVWTLFAFGGLLAVLWNIITLSLRQTIIPDHLLGRVNSVYRFFGWGMMSIGALAGGVIVSIAETAVTRDMALRLPFLVAALVCAALVPYLWHRASTARIDAAIAEAEASE</sequence>
<feature type="transmembrane region" description="Helical" evidence="6">
    <location>
        <begin position="355"/>
        <end position="374"/>
    </location>
</feature>
<dbReference type="PANTHER" id="PTHR23513">
    <property type="entry name" value="INTEGRAL MEMBRANE EFFLUX PROTEIN-RELATED"/>
    <property type="match status" value="1"/>
</dbReference>
<feature type="transmembrane region" description="Helical" evidence="6">
    <location>
        <begin position="427"/>
        <end position="444"/>
    </location>
</feature>
<evidence type="ECO:0000313" key="7">
    <source>
        <dbReference type="EMBL" id="ROR71721.1"/>
    </source>
</evidence>
<feature type="transmembrane region" description="Helical" evidence="6">
    <location>
        <begin position="267"/>
        <end position="290"/>
    </location>
</feature>
<dbReference type="PANTHER" id="PTHR23513:SF6">
    <property type="entry name" value="MAJOR FACILITATOR SUPERFAMILY ASSOCIATED DOMAIN-CONTAINING PROTEIN"/>
    <property type="match status" value="1"/>
</dbReference>
<accession>A0A3N2B902</accession>
<organism evidence="7 8">
    <name type="scientific">Bogoriella caseilytica</name>
    <dbReference type="NCBI Taxonomy" id="56055"/>
    <lineage>
        <taxon>Bacteria</taxon>
        <taxon>Bacillati</taxon>
        <taxon>Actinomycetota</taxon>
        <taxon>Actinomycetes</taxon>
        <taxon>Micrococcales</taxon>
        <taxon>Bogoriellaceae</taxon>
        <taxon>Bogoriella</taxon>
    </lineage>
</organism>
<feature type="transmembrane region" description="Helical" evidence="6">
    <location>
        <begin position="45"/>
        <end position="65"/>
    </location>
</feature>
<evidence type="ECO:0000256" key="2">
    <source>
        <dbReference type="ARBA" id="ARBA00022475"/>
    </source>
</evidence>
<dbReference type="InterPro" id="IPR036259">
    <property type="entry name" value="MFS_trans_sf"/>
</dbReference>
<evidence type="ECO:0000313" key="8">
    <source>
        <dbReference type="Proteomes" id="UP000280668"/>
    </source>
</evidence>
<feature type="transmembrane region" description="Helical" evidence="6">
    <location>
        <begin position="330"/>
        <end position="349"/>
    </location>
</feature>
<dbReference type="RefSeq" id="WP_211336013.1">
    <property type="nucleotide sequence ID" value="NZ_RKHK01000001.1"/>
</dbReference>
<keyword evidence="5 6" id="KW-0472">Membrane</keyword>
<dbReference type="GO" id="GO:0022857">
    <property type="term" value="F:transmembrane transporter activity"/>
    <property type="evidence" value="ECO:0007669"/>
    <property type="project" value="InterPro"/>
</dbReference>
<feature type="transmembrane region" description="Helical" evidence="6">
    <location>
        <begin position="77"/>
        <end position="99"/>
    </location>
</feature>
<dbReference type="SUPFAM" id="SSF103473">
    <property type="entry name" value="MFS general substrate transporter"/>
    <property type="match status" value="1"/>
</dbReference>
<keyword evidence="8" id="KW-1185">Reference proteome</keyword>
<evidence type="ECO:0000256" key="5">
    <source>
        <dbReference type="ARBA" id="ARBA00023136"/>
    </source>
</evidence>
<feature type="transmembrane region" description="Helical" evidence="6">
    <location>
        <begin position="296"/>
        <end position="318"/>
    </location>
</feature>
<dbReference type="EMBL" id="RKHK01000001">
    <property type="protein sequence ID" value="ROR71721.1"/>
    <property type="molecule type" value="Genomic_DNA"/>
</dbReference>
<proteinExistence type="predicted"/>
<keyword evidence="3 6" id="KW-0812">Transmembrane</keyword>
<feature type="transmembrane region" description="Helical" evidence="6">
    <location>
        <begin position="395"/>
        <end position="415"/>
    </location>
</feature>
<name>A0A3N2B902_9MICO</name>
<protein>
    <submittedName>
        <fullName evidence="7">MFS-type transporter involved in bile tolerance (Atg22 family)</fullName>
    </submittedName>
</protein>
<evidence type="ECO:0000256" key="6">
    <source>
        <dbReference type="SAM" id="Phobius"/>
    </source>
</evidence>
<evidence type="ECO:0000256" key="4">
    <source>
        <dbReference type="ARBA" id="ARBA00022989"/>
    </source>
</evidence>
<evidence type="ECO:0000256" key="3">
    <source>
        <dbReference type="ARBA" id="ARBA00022692"/>
    </source>
</evidence>
<dbReference type="Gene3D" id="1.20.1250.20">
    <property type="entry name" value="MFS general substrate transporter like domains"/>
    <property type="match status" value="1"/>
</dbReference>
<keyword evidence="4 6" id="KW-1133">Transmembrane helix</keyword>
<dbReference type="InterPro" id="IPR011701">
    <property type="entry name" value="MFS"/>
</dbReference>
<reference evidence="7 8" key="1">
    <citation type="submission" date="2018-11" db="EMBL/GenBank/DDBJ databases">
        <title>Sequencing the genomes of 1000 actinobacteria strains.</title>
        <authorList>
            <person name="Klenk H.-P."/>
        </authorList>
    </citation>
    <scope>NUCLEOTIDE SEQUENCE [LARGE SCALE GENOMIC DNA]</scope>
    <source>
        <strain evidence="7 8">DSM 11294</strain>
    </source>
</reference>
<comment type="subcellular location">
    <subcellularLocation>
        <location evidence="1">Cell membrane</location>
        <topology evidence="1">Multi-pass membrane protein</topology>
    </subcellularLocation>
</comment>
<dbReference type="Proteomes" id="UP000280668">
    <property type="component" value="Unassembled WGS sequence"/>
</dbReference>
<comment type="caution">
    <text evidence="7">The sequence shown here is derived from an EMBL/GenBank/DDBJ whole genome shotgun (WGS) entry which is preliminary data.</text>
</comment>